<evidence type="ECO:0000313" key="2">
    <source>
        <dbReference type="EMBL" id="ANK12007.1"/>
    </source>
</evidence>
<proteinExistence type="predicted"/>
<dbReference type="PROSITE" id="PS51257">
    <property type="entry name" value="PROKAR_LIPOPROTEIN"/>
    <property type="match status" value="1"/>
</dbReference>
<dbReference type="AlphaFoldDB" id="A0A192D240"/>
<evidence type="ECO:0000256" key="1">
    <source>
        <dbReference type="SAM" id="SignalP"/>
    </source>
</evidence>
<dbReference type="STRING" id="1112.A9D12_02620"/>
<accession>A0A192D240</accession>
<organism evidence="2 3">
    <name type="scientific">Erythrobacter neustonensis</name>
    <dbReference type="NCBI Taxonomy" id="1112"/>
    <lineage>
        <taxon>Bacteria</taxon>
        <taxon>Pseudomonadati</taxon>
        <taxon>Pseudomonadota</taxon>
        <taxon>Alphaproteobacteria</taxon>
        <taxon>Sphingomonadales</taxon>
        <taxon>Erythrobacteraceae</taxon>
        <taxon>Erythrobacter/Porphyrobacter group</taxon>
        <taxon>Erythrobacter</taxon>
    </lineage>
</organism>
<keyword evidence="1" id="KW-0732">Signal</keyword>
<dbReference type="OrthoDB" id="7428103at2"/>
<evidence type="ECO:0008006" key="4">
    <source>
        <dbReference type="Google" id="ProtNLM"/>
    </source>
</evidence>
<reference evidence="2 3" key="1">
    <citation type="submission" date="2016-05" db="EMBL/GenBank/DDBJ databases">
        <title>Compelete Genome Sequence of Bacteriochlorophyll-Synthesizing Bacterium Porphyrobacter neustonensis DSM 9434.</title>
        <authorList>
            <person name="Shi X.-L."/>
            <person name="Wu Y.-H."/>
            <person name="Cheng H."/>
            <person name="Xu L."/>
            <person name="Zhang X.-Q."/>
            <person name="Wang C.-S."/>
            <person name="Xu X.-W."/>
        </authorList>
    </citation>
    <scope>NUCLEOTIDE SEQUENCE [LARGE SCALE GENOMIC DNA]</scope>
    <source>
        <strain evidence="2 3">DSM 9434</strain>
    </source>
</reference>
<keyword evidence="3" id="KW-1185">Reference proteome</keyword>
<feature type="signal peptide" evidence="1">
    <location>
        <begin position="1"/>
        <end position="26"/>
    </location>
</feature>
<dbReference type="RefSeq" id="WP_068349520.1">
    <property type="nucleotide sequence ID" value="NZ_CP016033.1"/>
</dbReference>
<name>A0A192D240_9SPHN</name>
<feature type="chain" id="PRO_5008251654" description="DUF4136 domain-containing protein" evidence="1">
    <location>
        <begin position="27"/>
        <end position="214"/>
    </location>
</feature>
<dbReference type="Proteomes" id="UP000078263">
    <property type="component" value="Chromosome"/>
</dbReference>
<protein>
    <recommendedName>
        <fullName evidence="4">DUF4136 domain-containing protein</fullName>
    </recommendedName>
</protein>
<dbReference type="KEGG" id="pns:A9D12_02620"/>
<gene>
    <name evidence="2" type="ORF">A9D12_02620</name>
</gene>
<sequence length="214" mass="21454">MTLPRPAFRLPAALALASALALSACATTPYTGPVEVTRFVAASPAGLGQGTIAVAFPDTVSNLAARAAFAQAVSAELARLGYTVVPEGTPASQTATIRTTRGPIAAAPVDRRGPVNVGVGGSTGGYGSGLGMGVGINLGGGRESPEALTTLEVRIARSGGETLWEGRSQIATGVKSPYSQTETSARTLAAGLFKDFPGGNGETVTLDAKKLQGQ</sequence>
<evidence type="ECO:0000313" key="3">
    <source>
        <dbReference type="Proteomes" id="UP000078263"/>
    </source>
</evidence>
<dbReference type="EMBL" id="CP016033">
    <property type="protein sequence ID" value="ANK12007.1"/>
    <property type="molecule type" value="Genomic_DNA"/>
</dbReference>